<dbReference type="InterPro" id="IPR005531">
    <property type="entry name" value="Asp23"/>
</dbReference>
<proteinExistence type="inferred from homology"/>
<reference evidence="4" key="1">
    <citation type="journal article" date="2019" name="Int. J. Syst. Evol. Microbiol.">
        <title>The Global Catalogue of Microorganisms (GCM) 10K type strain sequencing project: providing services to taxonomists for standard genome sequencing and annotation.</title>
        <authorList>
            <consortium name="The Broad Institute Genomics Platform"/>
            <consortium name="The Broad Institute Genome Sequencing Center for Infectious Disease"/>
            <person name="Wu L."/>
            <person name="Ma J."/>
        </authorList>
    </citation>
    <scope>NUCLEOTIDE SEQUENCE [LARGE SCALE GENOMIC DNA]</scope>
    <source>
        <strain evidence="4">CGMCC 4.7093</strain>
    </source>
</reference>
<dbReference type="EMBL" id="JBHSIV010000005">
    <property type="protein sequence ID" value="MFC5061900.1"/>
    <property type="molecule type" value="Genomic_DNA"/>
</dbReference>
<evidence type="ECO:0000256" key="2">
    <source>
        <dbReference type="SAM" id="MobiDB-lite"/>
    </source>
</evidence>
<feature type="region of interest" description="Disordered" evidence="2">
    <location>
        <begin position="1"/>
        <end position="64"/>
    </location>
</feature>
<name>A0ABV9YK74_9PSEU</name>
<organism evidence="3 4">
    <name type="scientific">Actinomycetospora atypica</name>
    <dbReference type="NCBI Taxonomy" id="1290095"/>
    <lineage>
        <taxon>Bacteria</taxon>
        <taxon>Bacillati</taxon>
        <taxon>Actinomycetota</taxon>
        <taxon>Actinomycetes</taxon>
        <taxon>Pseudonocardiales</taxon>
        <taxon>Pseudonocardiaceae</taxon>
        <taxon>Actinomycetospora</taxon>
    </lineage>
</organism>
<dbReference type="Pfam" id="PF03780">
    <property type="entry name" value="Asp23"/>
    <property type="match status" value="1"/>
</dbReference>
<sequence>MSTPLGNDDDRSGPAPDDTPTGQVPVIPPAPATFVPVTERVTSTANTPTPGTGRHAAEEPAGERGSLSIEDVVVEKVAVAAAGEIDGVGGAARRVLGVSAGSNDGDGRPRATARVSGETAVLEVRLTVAYPASVRATTEAVRAHVRDRVEALTDLTVTRVDISIAALTAGKVSKGRVIA</sequence>
<protein>
    <submittedName>
        <fullName evidence="3">Asp23/Gls24 family envelope stress response protein</fullName>
    </submittedName>
</protein>
<dbReference type="RefSeq" id="WP_378035253.1">
    <property type="nucleotide sequence ID" value="NZ_JBHSIV010000005.1"/>
</dbReference>
<evidence type="ECO:0000313" key="4">
    <source>
        <dbReference type="Proteomes" id="UP001595947"/>
    </source>
</evidence>
<comment type="similarity">
    <text evidence="1">Belongs to the asp23 family.</text>
</comment>
<evidence type="ECO:0000313" key="3">
    <source>
        <dbReference type="EMBL" id="MFC5061900.1"/>
    </source>
</evidence>
<comment type="caution">
    <text evidence="3">The sequence shown here is derived from an EMBL/GenBank/DDBJ whole genome shotgun (WGS) entry which is preliminary data.</text>
</comment>
<feature type="compositionally biased region" description="Polar residues" evidence="2">
    <location>
        <begin position="40"/>
        <end position="50"/>
    </location>
</feature>
<accession>A0ABV9YK74</accession>
<evidence type="ECO:0000256" key="1">
    <source>
        <dbReference type="ARBA" id="ARBA00005721"/>
    </source>
</evidence>
<dbReference type="Proteomes" id="UP001595947">
    <property type="component" value="Unassembled WGS sequence"/>
</dbReference>
<keyword evidence="4" id="KW-1185">Reference proteome</keyword>
<gene>
    <name evidence="3" type="ORF">ACFPBZ_06760</name>
</gene>